<feature type="transmembrane region" description="Helical" evidence="1">
    <location>
        <begin position="161"/>
        <end position="179"/>
    </location>
</feature>
<dbReference type="InterPro" id="IPR038548">
    <property type="entry name" value="SporV_AA_N_sf"/>
</dbReference>
<reference evidence="3" key="1">
    <citation type="submission" date="2021-01" db="EMBL/GenBank/DDBJ databases">
        <title>Genomic Encyclopedia of Type Strains, Phase IV (KMG-IV): sequencing the most valuable type-strain genomes for metagenomic binning, comparative biology and taxonomic classification.</title>
        <authorList>
            <person name="Goeker M."/>
        </authorList>
    </citation>
    <scope>NUCLEOTIDE SEQUENCE</scope>
    <source>
        <strain evidence="3">DSM 23230</strain>
    </source>
</reference>
<dbReference type="InterPro" id="IPR021997">
    <property type="entry name" value="SporV_AA"/>
</dbReference>
<gene>
    <name evidence="3" type="ORF">JOC47_000092</name>
</gene>
<organism evidence="3 4">
    <name type="scientific">Halanaerobacter jeridensis</name>
    <dbReference type="NCBI Taxonomy" id="706427"/>
    <lineage>
        <taxon>Bacteria</taxon>
        <taxon>Bacillati</taxon>
        <taxon>Bacillota</taxon>
        <taxon>Clostridia</taxon>
        <taxon>Halanaerobiales</taxon>
        <taxon>Halobacteroidaceae</taxon>
        <taxon>Halanaerobacter</taxon>
    </lineage>
</organism>
<proteinExistence type="predicted"/>
<evidence type="ECO:0000313" key="3">
    <source>
        <dbReference type="EMBL" id="MBM7555268.1"/>
    </source>
</evidence>
<protein>
    <submittedName>
        <fullName evidence="3">Stage V sporulation protein AA</fullName>
    </submittedName>
</protein>
<evidence type="ECO:0000259" key="2">
    <source>
        <dbReference type="Pfam" id="PF12164"/>
    </source>
</evidence>
<evidence type="ECO:0000256" key="1">
    <source>
        <dbReference type="SAM" id="Phobius"/>
    </source>
</evidence>
<name>A0A938XN10_9FIRM</name>
<comment type="caution">
    <text evidence="3">The sequence shown here is derived from an EMBL/GenBank/DDBJ whole genome shotgun (WGS) entry which is preliminary data.</text>
</comment>
<dbReference type="AlphaFoldDB" id="A0A938XN10"/>
<keyword evidence="4" id="KW-1185">Reference proteome</keyword>
<keyword evidence="1" id="KW-1133">Transmembrane helix</keyword>
<feature type="domain" description="Stage V sporulation protein AA" evidence="2">
    <location>
        <begin position="8"/>
        <end position="93"/>
    </location>
</feature>
<dbReference type="Pfam" id="PF12164">
    <property type="entry name" value="SporV_AA"/>
    <property type="match status" value="1"/>
</dbReference>
<accession>A0A938XN10</accession>
<keyword evidence="1" id="KW-0472">Membrane</keyword>
<dbReference type="Gene3D" id="2.60.480.10">
    <property type="entry name" value="eubacterium ventriosum atcc domain"/>
    <property type="match status" value="1"/>
</dbReference>
<dbReference type="RefSeq" id="WP_204699991.1">
    <property type="nucleotide sequence ID" value="NZ_JAFBDQ010000001.1"/>
</dbReference>
<dbReference type="Proteomes" id="UP000774000">
    <property type="component" value="Unassembled WGS sequence"/>
</dbReference>
<feature type="transmembrane region" description="Helical" evidence="1">
    <location>
        <begin position="110"/>
        <end position="131"/>
    </location>
</feature>
<evidence type="ECO:0000313" key="4">
    <source>
        <dbReference type="Proteomes" id="UP000774000"/>
    </source>
</evidence>
<keyword evidence="1" id="KW-0812">Transmembrane</keyword>
<dbReference type="EMBL" id="JAFBDQ010000001">
    <property type="protein sequence ID" value="MBM7555268.1"/>
    <property type="molecule type" value="Genomic_DNA"/>
</dbReference>
<sequence length="215" mass="24200">MNNELPPEIFLKLKNDLTAYSGQDLLLSDLVNIIAPPEIEEKLKNILIKTVKQKPETSIVVSSLEVITAIKDKFPKASLKHLGTNNLVIDVVAREPSNNKSLLSNTQPSFLVVCLVGIVLFIGSGMAIMHFHADVNIKQVHQEVYQMIMGQEKNNPLLLEIPYSLGIACGMIIFFNNFLSFKFDSDPSPLEIEMFLYEDKINQYAIYKKEELDSS</sequence>